<organism evidence="8 9">
    <name type="scientific">Piliocolobus tephrosceles</name>
    <name type="common">Ugandan red Colobus</name>
    <dbReference type="NCBI Taxonomy" id="591936"/>
    <lineage>
        <taxon>Eukaryota</taxon>
        <taxon>Metazoa</taxon>
        <taxon>Chordata</taxon>
        <taxon>Craniata</taxon>
        <taxon>Vertebrata</taxon>
        <taxon>Euteleostomi</taxon>
        <taxon>Mammalia</taxon>
        <taxon>Eutheria</taxon>
        <taxon>Euarchontoglires</taxon>
        <taxon>Primates</taxon>
        <taxon>Haplorrhini</taxon>
        <taxon>Catarrhini</taxon>
        <taxon>Cercopithecidae</taxon>
        <taxon>Colobinae</taxon>
        <taxon>Piliocolobus</taxon>
    </lineage>
</organism>
<evidence type="ECO:0008006" key="10">
    <source>
        <dbReference type="Google" id="ProtNLM"/>
    </source>
</evidence>
<dbReference type="InterPro" id="IPR038765">
    <property type="entry name" value="Papain-like_cys_pep_sf"/>
</dbReference>
<sequence length="505" mass="58688">MADIESIISSISACAKEPTKDDVIYLEECSITGYKNIFEEGVFIDLLSFECFSMKCLKYNYNRMSEKDGNKRHRFYLNIKKKKKVLDKIEQSEITNLNLNSEGGFKESKVYKYEYNYAIYDFETNIFIPLEKVDENVKRICTSIINHKNEIKKKEELSKWVNEIKESKYAKNLKQLDNIKIKNENLECAICKAKTNLWLNLSDGYIGCGRKIYNYGGGCLNNEEGAALKHYYESGKKYPLVVKLGTITKDGEADVFSYAEDENDSVIDPYINIHLEKLGINILNLKKTEITTLEKEINENKNINFSSILDKNIEPVCEQGKIGFINLGNSCYMNCALQVLLSIKEISYKYINNIPNFLLTLNSDTNKTYNDLFLQYAKLCYMLFKKDYINKKKEFIKKYKQECFNKNIITNYDSDIDDENCISINPFMFRNCINTKSYIFNNFSQQDIYEYLSFLINELIDNETNIFDRILSSSTLCKNNKRGFEKVNNGVCDLVSNESSENNES</sequence>
<name>A0A8C9HGM2_9PRIM</name>
<protein>
    <recommendedName>
        <fullName evidence="10">Ubiquitinyl hydrolase 1</fullName>
    </recommendedName>
</protein>
<evidence type="ECO:0000256" key="4">
    <source>
        <dbReference type="ARBA" id="ARBA00022833"/>
    </source>
</evidence>
<evidence type="ECO:0000313" key="9">
    <source>
        <dbReference type="Proteomes" id="UP000694416"/>
    </source>
</evidence>
<evidence type="ECO:0000259" key="7">
    <source>
        <dbReference type="PROSITE" id="PS50271"/>
    </source>
</evidence>
<dbReference type="InterPro" id="IPR013083">
    <property type="entry name" value="Znf_RING/FYVE/PHD"/>
</dbReference>
<dbReference type="Ensembl" id="ENSPTET00000025728.1">
    <property type="protein sequence ID" value="ENSPTEP00000017455.1"/>
    <property type="gene ID" value="ENSPTEG00000018966.1"/>
</dbReference>
<dbReference type="Pfam" id="PF00443">
    <property type="entry name" value="UCH"/>
    <property type="match status" value="1"/>
</dbReference>
<dbReference type="InterPro" id="IPR001394">
    <property type="entry name" value="Peptidase_C19_UCH"/>
</dbReference>
<feature type="domain" description="USP" evidence="6">
    <location>
        <begin position="322"/>
        <end position="505"/>
    </location>
</feature>
<dbReference type="PROSITE" id="PS50271">
    <property type="entry name" value="ZF_UBP"/>
    <property type="match status" value="1"/>
</dbReference>
<dbReference type="InterPro" id="IPR041432">
    <property type="entry name" value="UBP13_Znf-UBP_var"/>
</dbReference>
<evidence type="ECO:0000256" key="3">
    <source>
        <dbReference type="ARBA" id="ARBA00022786"/>
    </source>
</evidence>
<dbReference type="GO" id="GO:0005829">
    <property type="term" value="C:cytosol"/>
    <property type="evidence" value="ECO:0007669"/>
    <property type="project" value="TreeGrafter"/>
</dbReference>
<keyword evidence="3" id="KW-0833">Ubl conjugation pathway</keyword>
<proteinExistence type="predicted"/>
<evidence type="ECO:0000313" key="8">
    <source>
        <dbReference type="Ensembl" id="ENSPTEP00000017355.1"/>
    </source>
</evidence>
<evidence type="ECO:0000259" key="6">
    <source>
        <dbReference type="PROSITE" id="PS50235"/>
    </source>
</evidence>
<dbReference type="GO" id="GO:0005634">
    <property type="term" value="C:nucleus"/>
    <property type="evidence" value="ECO:0007669"/>
    <property type="project" value="TreeGrafter"/>
</dbReference>
<dbReference type="PROSITE" id="PS50235">
    <property type="entry name" value="USP_3"/>
    <property type="match status" value="1"/>
</dbReference>
<dbReference type="PROSITE" id="PS00972">
    <property type="entry name" value="USP_1"/>
    <property type="match status" value="1"/>
</dbReference>
<dbReference type="Ensembl" id="ENSPTET00000025688.1">
    <property type="protein sequence ID" value="ENSPTEP00000017421.1"/>
    <property type="gene ID" value="ENSPTEG00000018939.1"/>
</dbReference>
<dbReference type="Proteomes" id="UP000694416">
    <property type="component" value="Unplaced"/>
</dbReference>
<dbReference type="SMART" id="SM00290">
    <property type="entry name" value="ZnF_UBP"/>
    <property type="match status" value="1"/>
</dbReference>
<dbReference type="InterPro" id="IPR001607">
    <property type="entry name" value="Znf_UBP"/>
</dbReference>
<accession>A0A8C9HGM2</accession>
<dbReference type="SUPFAM" id="SSF57850">
    <property type="entry name" value="RING/U-box"/>
    <property type="match status" value="1"/>
</dbReference>
<keyword evidence="9" id="KW-1185">Reference proteome</keyword>
<dbReference type="InterPro" id="IPR018200">
    <property type="entry name" value="USP_CS"/>
</dbReference>
<evidence type="ECO:0000256" key="1">
    <source>
        <dbReference type="ARBA" id="ARBA00022723"/>
    </source>
</evidence>
<dbReference type="Pfam" id="PF17807">
    <property type="entry name" value="zf-UBP_var"/>
    <property type="match status" value="1"/>
</dbReference>
<dbReference type="GO" id="GO:0008270">
    <property type="term" value="F:zinc ion binding"/>
    <property type="evidence" value="ECO:0007669"/>
    <property type="project" value="UniProtKB-KW"/>
</dbReference>
<keyword evidence="4" id="KW-0862">Zinc</keyword>
<keyword evidence="2 5" id="KW-0863">Zinc-finger</keyword>
<dbReference type="Gene3D" id="3.90.70.10">
    <property type="entry name" value="Cysteine proteinases"/>
    <property type="match status" value="1"/>
</dbReference>
<dbReference type="Gene3D" id="3.30.40.10">
    <property type="entry name" value="Zinc/RING finger domain, C3HC4 (zinc finger)"/>
    <property type="match status" value="2"/>
</dbReference>
<dbReference type="Ensembl" id="ENSPTET00000025599.1">
    <property type="protein sequence ID" value="ENSPTEP00000017355.1"/>
    <property type="gene ID" value="ENSPTEG00000018877.1"/>
</dbReference>
<dbReference type="GO" id="GO:0016579">
    <property type="term" value="P:protein deubiquitination"/>
    <property type="evidence" value="ECO:0007669"/>
    <property type="project" value="InterPro"/>
</dbReference>
<dbReference type="AlphaFoldDB" id="A0A8C9HGM2"/>
<evidence type="ECO:0000256" key="5">
    <source>
        <dbReference type="PROSITE-ProRule" id="PRU00502"/>
    </source>
</evidence>
<evidence type="ECO:0000256" key="2">
    <source>
        <dbReference type="ARBA" id="ARBA00022771"/>
    </source>
</evidence>
<keyword evidence="1" id="KW-0479">Metal-binding</keyword>
<dbReference type="GO" id="GO:0004843">
    <property type="term" value="F:cysteine-type deubiquitinase activity"/>
    <property type="evidence" value="ECO:0007669"/>
    <property type="project" value="InterPro"/>
</dbReference>
<reference evidence="8" key="1">
    <citation type="submission" date="2025-05" db="UniProtKB">
        <authorList>
            <consortium name="Ensembl"/>
        </authorList>
    </citation>
    <scope>IDENTIFICATION</scope>
</reference>
<dbReference type="PANTHER" id="PTHR24006">
    <property type="entry name" value="UBIQUITIN CARBOXYL-TERMINAL HYDROLASE"/>
    <property type="match status" value="1"/>
</dbReference>
<dbReference type="InterPro" id="IPR050164">
    <property type="entry name" value="Peptidase_C19"/>
</dbReference>
<dbReference type="Pfam" id="PF02148">
    <property type="entry name" value="zf-UBP"/>
    <property type="match status" value="1"/>
</dbReference>
<dbReference type="InterPro" id="IPR028889">
    <property type="entry name" value="USP"/>
</dbReference>
<dbReference type="SUPFAM" id="SSF54001">
    <property type="entry name" value="Cysteine proteinases"/>
    <property type="match status" value="1"/>
</dbReference>
<feature type="domain" description="UBP-type" evidence="7">
    <location>
        <begin position="165"/>
        <end position="289"/>
    </location>
</feature>